<dbReference type="Gene3D" id="2.40.70.10">
    <property type="entry name" value="Acid Proteases"/>
    <property type="match status" value="1"/>
</dbReference>
<feature type="chain" id="PRO_5039422337" description="PE cleavage protein A C-terminal domain-containing protein" evidence="2">
    <location>
        <begin position="27"/>
        <end position="528"/>
    </location>
</feature>
<dbReference type="InterPro" id="IPR021109">
    <property type="entry name" value="Peptidase_aspartic_dom_sf"/>
</dbReference>
<dbReference type="SUPFAM" id="SSF50630">
    <property type="entry name" value="Acid proteases"/>
    <property type="match status" value="1"/>
</dbReference>
<dbReference type="Proteomes" id="UP000465361">
    <property type="component" value="Unassembled WGS sequence"/>
</dbReference>
<reference evidence="4 5" key="1">
    <citation type="journal article" date="2019" name="Emerg. Microbes Infect.">
        <title>Comprehensive subspecies identification of 175 nontuberculous mycobacteria species based on 7547 genomic profiles.</title>
        <authorList>
            <person name="Matsumoto Y."/>
            <person name="Kinjo T."/>
            <person name="Motooka D."/>
            <person name="Nabeya D."/>
            <person name="Jung N."/>
            <person name="Uechi K."/>
            <person name="Horii T."/>
            <person name="Iida T."/>
            <person name="Fujita J."/>
            <person name="Nakamura S."/>
        </authorList>
    </citation>
    <scope>NUCLEOTIDE SEQUENCE [LARGE SCALE GENOMIC DNA]</scope>
    <source>
        <strain evidence="4 5">JCM 17322</strain>
    </source>
</reference>
<gene>
    <name evidence="4" type="ORF">MBOT_02380</name>
</gene>
<sequence length="528" mass="51236">MANGSGCRRSRRARIAAAGVAAGAMAAAALTPGPGTPAARADVLDMILDPLMSAVAAATTDPTAAADSSTATVVTEINNAIQGWITSAVGEKIDGIINVPFVDLFGRDLIGNGVNDFTGANTSLLGSSGIFGNLGDGGFLAGNGGVGATGTAATNGVGGVGGSAGLIGNGGIGGAGVDGGHGGAGGNAELIGNGGDGGAGSQGAIGGLGGAGGSLLGGPGANGPGTTPPGAVPLRVDNSDPLSSSSLSDEPVVNVSIGGGRGVPVLVDTGSAGLMVPVSDIGLAHTGFPTGFGVVEFAGGESVVYLKVPTTIDFGNGTGTEPIIDDAPIFSFPFPFSFLPGPGSGIDGIVGVGPGALGPADSPATAVLPGELSDGVLIDEPQGLLQFGPNPLPERVAVEGSPLVEHAAIQVNDGPIQPITDAMARYPAIAIDSGGKMGIFPSSLVPVTLEPGTRISIYVDNAPGGEPTLLYSYIPNAETGSPLSVPDSTLKSLYDFPNTGNAPFAEQPIYISNSPSGIGQTIFDSLPE</sequence>
<feature type="compositionally biased region" description="Low complexity" evidence="1">
    <location>
        <begin position="239"/>
        <end position="251"/>
    </location>
</feature>
<protein>
    <recommendedName>
        <fullName evidence="3">PE cleavage protein A C-terminal domain-containing protein</fullName>
    </recommendedName>
</protein>
<dbReference type="InterPro" id="IPR006311">
    <property type="entry name" value="TAT_signal"/>
</dbReference>
<feature type="domain" description="PE cleavage protein A C-terminal" evidence="3">
    <location>
        <begin position="242"/>
        <end position="521"/>
    </location>
</feature>
<keyword evidence="5" id="KW-1185">Reference proteome</keyword>
<feature type="region of interest" description="Disordered" evidence="1">
    <location>
        <begin position="216"/>
        <end position="251"/>
    </location>
</feature>
<accession>A0A7I9XS99</accession>
<dbReference type="Pfam" id="PF20729">
    <property type="entry name" value="PE-PGRS_C"/>
    <property type="match status" value="1"/>
</dbReference>
<dbReference type="EMBL" id="BLKW01000002">
    <property type="protein sequence ID" value="GFG72873.1"/>
    <property type="molecule type" value="Genomic_DNA"/>
</dbReference>
<evidence type="ECO:0000256" key="2">
    <source>
        <dbReference type="SAM" id="SignalP"/>
    </source>
</evidence>
<comment type="caution">
    <text evidence="4">The sequence shown here is derived from an EMBL/GenBank/DDBJ whole genome shotgun (WGS) entry which is preliminary data.</text>
</comment>
<dbReference type="AlphaFoldDB" id="A0A7I9XS99"/>
<organism evidence="4 5">
    <name type="scientific">Mycobacterium botniense</name>
    <dbReference type="NCBI Taxonomy" id="84962"/>
    <lineage>
        <taxon>Bacteria</taxon>
        <taxon>Bacillati</taxon>
        <taxon>Actinomycetota</taxon>
        <taxon>Actinomycetes</taxon>
        <taxon>Mycobacteriales</taxon>
        <taxon>Mycobacteriaceae</taxon>
        <taxon>Mycobacterium</taxon>
    </lineage>
</organism>
<evidence type="ECO:0000256" key="1">
    <source>
        <dbReference type="SAM" id="MobiDB-lite"/>
    </source>
</evidence>
<dbReference type="GO" id="GO:0004190">
    <property type="term" value="F:aspartic-type endopeptidase activity"/>
    <property type="evidence" value="ECO:0007669"/>
    <property type="project" value="InterPro"/>
</dbReference>
<dbReference type="NCBIfam" id="NF038019">
    <property type="entry name" value="PE_process_PecA"/>
    <property type="match status" value="1"/>
</dbReference>
<proteinExistence type="predicted"/>
<feature type="signal peptide" evidence="2">
    <location>
        <begin position="1"/>
        <end position="26"/>
    </location>
</feature>
<dbReference type="InterPro" id="IPR048054">
    <property type="entry name" value="PecA_C"/>
</dbReference>
<dbReference type="PROSITE" id="PS51318">
    <property type="entry name" value="TAT"/>
    <property type="match status" value="1"/>
</dbReference>
<evidence type="ECO:0000259" key="3">
    <source>
        <dbReference type="Pfam" id="PF20729"/>
    </source>
</evidence>
<name>A0A7I9XS99_9MYCO</name>
<evidence type="ECO:0000313" key="4">
    <source>
        <dbReference type="EMBL" id="GFG72873.1"/>
    </source>
</evidence>
<dbReference type="RefSeq" id="WP_163753462.1">
    <property type="nucleotide sequence ID" value="NZ_BLKW01000002.1"/>
</dbReference>
<keyword evidence="2" id="KW-0732">Signal</keyword>
<evidence type="ECO:0000313" key="5">
    <source>
        <dbReference type="Proteomes" id="UP000465361"/>
    </source>
</evidence>